<dbReference type="PANTHER" id="PTHR12526">
    <property type="entry name" value="GLYCOSYLTRANSFERASE"/>
    <property type="match status" value="1"/>
</dbReference>
<evidence type="ECO:0000259" key="1">
    <source>
        <dbReference type="Pfam" id="PF00534"/>
    </source>
</evidence>
<sequence length="391" mass="44594">MKIIQVAAIDMTHIKLLNTLNQHSAKEGFEVHCVSSEGDYVEEIKKQGFYFHNIHIDRKISPVGNLKSVLQMVKLFKSIKPDIVHVHTPVAAVLGRIAAKLAGVPTIIYTAHGFYFHEGMSKKQYKLFFNIEKYIGRFFTDYIFTQSKEDFDVAVKNKFLSKKKHDHYYHISNGIDLGHAFNLKSIDDEKINQIKKDLGIQENDIVVSFIGRLVKEKGIIDLLESFKHLKSKNVKYLIIGDLPKSERDLETAKTLNKYEENPNIIFTGQASNINELLYLSDIFCLPSYREGMPRSIIEAMAMKNAVIATNIRGSREEVVEDETGYLIDLNASKQIADKVDYLIENPMTLQGMKENGFTRAHQLYDEAKVADKQIEVFKKIGNGDKDVKESN</sequence>
<evidence type="ECO:0000259" key="2">
    <source>
        <dbReference type="Pfam" id="PF13477"/>
    </source>
</evidence>
<dbReference type="Pfam" id="PF13477">
    <property type="entry name" value="Glyco_trans_4_2"/>
    <property type="match status" value="1"/>
</dbReference>
<dbReference type="Gene3D" id="3.40.50.2000">
    <property type="entry name" value="Glycogen Phosphorylase B"/>
    <property type="match status" value="2"/>
</dbReference>
<protein>
    <submittedName>
        <fullName evidence="3">Glycosyltransferase EpsD</fullName>
        <ecNumber evidence="3">2.4.-.-</ecNumber>
    </submittedName>
</protein>
<keyword evidence="3" id="KW-0808">Transferase</keyword>
<feature type="domain" description="Glycosyltransferase subfamily 4-like N-terminal" evidence="2">
    <location>
        <begin position="8"/>
        <end position="146"/>
    </location>
</feature>
<organism evidence="3">
    <name type="scientific">Staphylococcus simulans</name>
    <dbReference type="NCBI Taxonomy" id="1286"/>
    <lineage>
        <taxon>Bacteria</taxon>
        <taxon>Bacillati</taxon>
        <taxon>Bacillota</taxon>
        <taxon>Bacilli</taxon>
        <taxon>Bacillales</taxon>
        <taxon>Staphylococcaceae</taxon>
        <taxon>Staphylococcus</taxon>
    </lineage>
</organism>
<accession>A0A6N3EHZ4</accession>
<dbReference type="AlphaFoldDB" id="A0A6N3EHZ4"/>
<dbReference type="CDD" id="cd03808">
    <property type="entry name" value="GT4_CapM-like"/>
    <property type="match status" value="1"/>
</dbReference>
<reference evidence="3" key="1">
    <citation type="submission" date="2019-11" db="EMBL/GenBank/DDBJ databases">
        <authorList>
            <person name="Feng L."/>
        </authorList>
    </citation>
    <scope>NUCLEOTIDE SEQUENCE</scope>
    <source>
        <strain evidence="3">SsimulansLFYP27</strain>
    </source>
</reference>
<dbReference type="EC" id="2.4.-.-" evidence="3"/>
<name>A0A6N3EHZ4_STASI</name>
<proteinExistence type="predicted"/>
<dbReference type="InterPro" id="IPR001296">
    <property type="entry name" value="Glyco_trans_1"/>
</dbReference>
<dbReference type="RefSeq" id="WP_156666907.1">
    <property type="nucleotide sequence ID" value="NZ_CACRUO010000051.1"/>
</dbReference>
<dbReference type="GO" id="GO:0016757">
    <property type="term" value="F:glycosyltransferase activity"/>
    <property type="evidence" value="ECO:0007669"/>
    <property type="project" value="UniProtKB-KW"/>
</dbReference>
<evidence type="ECO:0000313" key="3">
    <source>
        <dbReference type="EMBL" id="VYU37247.1"/>
    </source>
</evidence>
<gene>
    <name evidence="3" type="primary">epsD</name>
    <name evidence="3" type="ORF">SSLFYP27_02017</name>
</gene>
<dbReference type="EMBL" id="CACRUO010000051">
    <property type="protein sequence ID" value="VYU37247.1"/>
    <property type="molecule type" value="Genomic_DNA"/>
</dbReference>
<dbReference type="Pfam" id="PF00534">
    <property type="entry name" value="Glycos_transf_1"/>
    <property type="match status" value="1"/>
</dbReference>
<feature type="domain" description="Glycosyl transferase family 1" evidence="1">
    <location>
        <begin position="192"/>
        <end position="357"/>
    </location>
</feature>
<keyword evidence="3" id="KW-0328">Glycosyltransferase</keyword>
<dbReference type="SUPFAM" id="SSF53756">
    <property type="entry name" value="UDP-Glycosyltransferase/glycogen phosphorylase"/>
    <property type="match status" value="1"/>
</dbReference>
<dbReference type="GeneID" id="77331878"/>
<dbReference type="InterPro" id="IPR028098">
    <property type="entry name" value="Glyco_trans_4-like_N"/>
</dbReference>